<dbReference type="PROSITE" id="PS00329">
    <property type="entry name" value="HSP70_2"/>
    <property type="match status" value="1"/>
</dbReference>
<evidence type="ECO:0000256" key="4">
    <source>
        <dbReference type="RuleBase" id="RU003322"/>
    </source>
</evidence>
<keyword evidence="2 4" id="KW-0547">Nucleotide-binding</keyword>
<dbReference type="SUPFAM" id="SSF100920">
    <property type="entry name" value="Heat shock protein 70kD (HSP70), peptide-binding domain"/>
    <property type="match status" value="1"/>
</dbReference>
<keyword evidence="6" id="KW-1133">Transmembrane helix</keyword>
<evidence type="ECO:0000256" key="6">
    <source>
        <dbReference type="SAM" id="Phobius"/>
    </source>
</evidence>
<dbReference type="InterPro" id="IPR013126">
    <property type="entry name" value="Hsp_70_fam"/>
</dbReference>
<dbReference type="Gene3D" id="2.60.34.10">
    <property type="entry name" value="Substrate Binding Domain Of DNAk, Chain A, domain 1"/>
    <property type="match status" value="1"/>
</dbReference>
<feature type="transmembrane region" description="Helical" evidence="6">
    <location>
        <begin position="335"/>
        <end position="352"/>
    </location>
</feature>
<dbReference type="InterPro" id="IPR043129">
    <property type="entry name" value="ATPase_NBD"/>
</dbReference>
<gene>
    <name evidence="7" type="ORF">RFI_22366</name>
</gene>
<feature type="transmembrane region" description="Helical" evidence="6">
    <location>
        <begin position="661"/>
        <end position="680"/>
    </location>
</feature>
<accession>X6MLW8</accession>
<dbReference type="InterPro" id="IPR018181">
    <property type="entry name" value="Heat_shock_70_CS"/>
</dbReference>
<feature type="transmembrane region" description="Helical" evidence="6">
    <location>
        <begin position="89"/>
        <end position="113"/>
    </location>
</feature>
<keyword evidence="6" id="KW-0472">Membrane</keyword>
<proteinExistence type="inferred from homology"/>
<sequence>ATKDAGTISGLNVLRVINEPTAAAIAYGLDKKKGMKSRLSVRSSNSSPETSDNEQSNERKVLVFDLGGGTLDVSLLSIGMLFFEGVVFFFFFTLSLFSQILGIPICIIHLLLLQLHEKHTYCLVLWDMVLFIFATVKATAGDTHLGGEDFDNILVTIFLLYVLFCGLLLPTICKNAFERCDIVVWTLVPLLLRPGGQVLRDSKISREEIDDVVLVGGSTRIPKIQEMIKEFFNGRDPCTSIDPEEAVAYGAAIQGAILSGQASTEETKNLLLLDVTPLSLGVEIAGGEMNVIIPRNTPIPTKVTDYFSTFHDNQTRQREMLEEEEDKNNSNNNNNIIIIMINIYTIYIYIYIHKRGGNSRRFQLRKIPKQPRGVPKILVTFAVDENGILHVSAVDETSKISNSIVITNEKGRLTQEEIDNVCSFFFFLCYYLLYPLHGVPLLFFLKKKNLPKLNKMILQAEQHRHEDSMLKATLKAHTAMEQFLYAMHKCREMSLEILAEKTGGHDNLEEEKKTQPQKQPTEKRSELMSGDDDDRDGRGGMAKQNKEELKGLLSKVSKKDCELLGDLYQHYHQWWKTESIQNISSSVNINLKQKEMENKLGEKLTQIIRESFVYLARTPSMTPSMKKFSLQKKQNVTGGKLTEEKVSFVFFLRNFRSKNEIFTFIIDPIIIVLIYVLIIIRNNTIRNKKFELCTNFSIKIATELTSKTNSITGKASKVLFTFAKQSNVTVNQRTIIKLSRDLKKKLENHMNNY</sequence>
<dbReference type="PANTHER" id="PTHR19375">
    <property type="entry name" value="HEAT SHOCK PROTEIN 70KDA"/>
    <property type="match status" value="1"/>
</dbReference>
<dbReference type="Gene3D" id="3.30.420.40">
    <property type="match status" value="4"/>
</dbReference>
<dbReference type="InterPro" id="IPR029047">
    <property type="entry name" value="HSP70_peptide-bd_sf"/>
</dbReference>
<comment type="caution">
    <text evidence="7">The sequence shown here is derived from an EMBL/GenBank/DDBJ whole genome shotgun (WGS) entry which is preliminary data.</text>
</comment>
<evidence type="ECO:0000256" key="3">
    <source>
        <dbReference type="ARBA" id="ARBA00022840"/>
    </source>
</evidence>
<dbReference type="Pfam" id="PF00012">
    <property type="entry name" value="HSP70"/>
    <property type="match status" value="3"/>
</dbReference>
<feature type="region of interest" description="Disordered" evidence="5">
    <location>
        <begin position="503"/>
        <end position="546"/>
    </location>
</feature>
<dbReference type="EMBL" id="ASPP01019563">
    <property type="protein sequence ID" value="ETO15003.1"/>
    <property type="molecule type" value="Genomic_DNA"/>
</dbReference>
<evidence type="ECO:0000256" key="2">
    <source>
        <dbReference type="ARBA" id="ARBA00022741"/>
    </source>
</evidence>
<keyword evidence="8" id="KW-1185">Reference proteome</keyword>
<dbReference type="FunFam" id="3.30.420.40:FF:000028">
    <property type="entry name" value="heat shock 70 kDa protein-like"/>
    <property type="match status" value="1"/>
</dbReference>
<dbReference type="SUPFAM" id="SSF53067">
    <property type="entry name" value="Actin-like ATPase domain"/>
    <property type="match status" value="2"/>
</dbReference>
<evidence type="ECO:0000313" key="8">
    <source>
        <dbReference type="Proteomes" id="UP000023152"/>
    </source>
</evidence>
<evidence type="ECO:0000256" key="1">
    <source>
        <dbReference type="ARBA" id="ARBA00007381"/>
    </source>
</evidence>
<evidence type="ECO:0008006" key="9">
    <source>
        <dbReference type="Google" id="ProtNLM"/>
    </source>
</evidence>
<evidence type="ECO:0000313" key="7">
    <source>
        <dbReference type="EMBL" id="ETO15003.1"/>
    </source>
</evidence>
<comment type="similarity">
    <text evidence="1 4">Belongs to the heat shock protein 70 family.</text>
</comment>
<feature type="transmembrane region" description="Helical" evidence="6">
    <location>
        <begin position="424"/>
        <end position="445"/>
    </location>
</feature>
<feature type="non-terminal residue" evidence="7">
    <location>
        <position position="1"/>
    </location>
</feature>
<keyword evidence="6" id="KW-0812">Transmembrane</keyword>
<dbReference type="PROSITE" id="PS01036">
    <property type="entry name" value="HSP70_3"/>
    <property type="match status" value="1"/>
</dbReference>
<dbReference type="GO" id="GO:0005524">
    <property type="term" value="F:ATP binding"/>
    <property type="evidence" value="ECO:0007669"/>
    <property type="project" value="UniProtKB-KW"/>
</dbReference>
<keyword evidence="3 4" id="KW-0067">ATP-binding</keyword>
<dbReference type="PRINTS" id="PR00301">
    <property type="entry name" value="HEATSHOCK70"/>
</dbReference>
<feature type="transmembrane region" description="Helical" evidence="6">
    <location>
        <begin position="120"/>
        <end position="140"/>
    </location>
</feature>
<feature type="transmembrane region" description="Helical" evidence="6">
    <location>
        <begin position="61"/>
        <end position="83"/>
    </location>
</feature>
<feature type="compositionally biased region" description="Basic and acidic residues" evidence="5">
    <location>
        <begin position="503"/>
        <end position="526"/>
    </location>
</feature>
<protein>
    <recommendedName>
        <fullName evidence="9">Heat shock protein 70</fullName>
    </recommendedName>
</protein>
<dbReference type="Proteomes" id="UP000023152">
    <property type="component" value="Unassembled WGS sequence"/>
</dbReference>
<dbReference type="AlphaFoldDB" id="X6MLW8"/>
<feature type="transmembrane region" description="Helical" evidence="6">
    <location>
        <begin position="152"/>
        <end position="169"/>
    </location>
</feature>
<name>X6MLW8_RETFI</name>
<organism evidence="7 8">
    <name type="scientific">Reticulomyxa filosa</name>
    <dbReference type="NCBI Taxonomy" id="46433"/>
    <lineage>
        <taxon>Eukaryota</taxon>
        <taxon>Sar</taxon>
        <taxon>Rhizaria</taxon>
        <taxon>Retaria</taxon>
        <taxon>Foraminifera</taxon>
        <taxon>Monothalamids</taxon>
        <taxon>Reticulomyxidae</taxon>
        <taxon>Reticulomyxa</taxon>
    </lineage>
</organism>
<reference evidence="7 8" key="1">
    <citation type="journal article" date="2013" name="Curr. Biol.">
        <title>The Genome of the Foraminiferan Reticulomyxa filosa.</title>
        <authorList>
            <person name="Glockner G."/>
            <person name="Hulsmann N."/>
            <person name="Schleicher M."/>
            <person name="Noegel A.A."/>
            <person name="Eichinger L."/>
            <person name="Gallinger C."/>
            <person name="Pawlowski J."/>
            <person name="Sierra R."/>
            <person name="Euteneuer U."/>
            <person name="Pillet L."/>
            <person name="Moustafa A."/>
            <person name="Platzer M."/>
            <person name="Groth M."/>
            <person name="Szafranski K."/>
            <person name="Schliwa M."/>
        </authorList>
    </citation>
    <scope>NUCLEOTIDE SEQUENCE [LARGE SCALE GENOMIC DNA]</scope>
</reference>
<dbReference type="GO" id="GO:0140662">
    <property type="term" value="F:ATP-dependent protein folding chaperone"/>
    <property type="evidence" value="ECO:0007669"/>
    <property type="project" value="InterPro"/>
</dbReference>
<evidence type="ECO:0000256" key="5">
    <source>
        <dbReference type="SAM" id="MobiDB-lite"/>
    </source>
</evidence>